<dbReference type="SUPFAM" id="SSF48350">
    <property type="entry name" value="GTPase activation domain, GAP"/>
    <property type="match status" value="1"/>
</dbReference>
<feature type="compositionally biased region" description="Polar residues" evidence="3">
    <location>
        <begin position="320"/>
        <end position="349"/>
    </location>
</feature>
<proteinExistence type="predicted"/>
<gene>
    <name evidence="6" type="ORF">L873DRAFT_1872618</name>
</gene>
<evidence type="ECO:0000259" key="5">
    <source>
        <dbReference type="PROSITE" id="PS51741"/>
    </source>
</evidence>
<accession>A0A3N4IXW7</accession>
<keyword evidence="1" id="KW-0343">GTPase activation</keyword>
<dbReference type="EMBL" id="ML120507">
    <property type="protein sequence ID" value="RPA91032.1"/>
    <property type="molecule type" value="Genomic_DNA"/>
</dbReference>
<dbReference type="PROSITE" id="PS50238">
    <property type="entry name" value="RHOGAP"/>
    <property type="match status" value="1"/>
</dbReference>
<evidence type="ECO:0000256" key="1">
    <source>
        <dbReference type="ARBA" id="ARBA00022468"/>
    </source>
</evidence>
<dbReference type="PROSITE" id="PS51741">
    <property type="entry name" value="F_BAR"/>
    <property type="match status" value="1"/>
</dbReference>
<dbReference type="GO" id="GO:0007165">
    <property type="term" value="P:signal transduction"/>
    <property type="evidence" value="ECO:0007669"/>
    <property type="project" value="InterPro"/>
</dbReference>
<dbReference type="AlphaFoldDB" id="A0A3N4IXW7"/>
<feature type="compositionally biased region" description="Basic and acidic residues" evidence="3">
    <location>
        <begin position="160"/>
        <end position="174"/>
    </location>
</feature>
<dbReference type="GO" id="GO:0005938">
    <property type="term" value="C:cell cortex"/>
    <property type="evidence" value="ECO:0007669"/>
    <property type="project" value="UniProtKB-ARBA"/>
</dbReference>
<dbReference type="GO" id="GO:0005096">
    <property type="term" value="F:GTPase activator activity"/>
    <property type="evidence" value="ECO:0007669"/>
    <property type="project" value="UniProtKB-KW"/>
</dbReference>
<sequence length="612" mass="69556">MSALPPESQSPAEQEKLRKMDEILHSDIGVSSLLNRLKQSITACRDFALFLKRRASLEEEHAQGLRKVCRMTHESIRRPQNRQGTYARSFEETIQIHERIAENGIQFSLALHQMHEDLTELSDNMERGRKHWKQIGLTVEKKLHESELLADKAKIKYDTAAEEWDRARSGDRRSGKTTFSLRGTRNGPRHEEDLQRKVAATDSDYHSKVQLANTHRHEAINSLRPQAVRALCEMIAECDAGLTVQLQQFAQFNEKLLLHNGLSVNPIKTGDADPSGARSMRDVINTINNDKDFESFVLDLASKVPPQARNQEVRYERHPSLNQQTPSAAMSSNSTVSVQPQNYQANQPQGMHGHQPDHRDLMGQGQGQGSQQPQGFGAVVQQTAILPTQQPLPNVEYSHSQYSMDYPRLRPVFGVPLDALLTRDESVVPIVVLQCVQAVDLYGLDVEGIYRLSGERKHVERIKQIFDNEDFFYDVISVASILKQFFRDLPEPLLTNDLYQDFITASRIDDETMRRDSLHELINRLPDPNYATLRILILHLHRIQANSNINRMNSNNLAICFGPTLMGSNTSPNIADATWQVRVIDTILQHCFSIFVSSHFRCLYSNNANMLS</sequence>
<evidence type="ECO:0000256" key="3">
    <source>
        <dbReference type="SAM" id="MobiDB-lite"/>
    </source>
</evidence>
<keyword evidence="7" id="KW-1185">Reference proteome</keyword>
<dbReference type="InterPro" id="IPR027267">
    <property type="entry name" value="AH/BAR_dom_sf"/>
</dbReference>
<dbReference type="SMART" id="SM00324">
    <property type="entry name" value="RhoGAP"/>
    <property type="match status" value="1"/>
</dbReference>
<dbReference type="Pfam" id="PF00620">
    <property type="entry name" value="RhoGAP"/>
    <property type="match status" value="1"/>
</dbReference>
<dbReference type="Proteomes" id="UP000276215">
    <property type="component" value="Unassembled WGS sequence"/>
</dbReference>
<evidence type="ECO:0000313" key="7">
    <source>
        <dbReference type="Proteomes" id="UP000276215"/>
    </source>
</evidence>
<dbReference type="Gene3D" id="1.20.1270.60">
    <property type="entry name" value="Arfaptin homology (AH) domain/BAR domain"/>
    <property type="match status" value="1"/>
</dbReference>
<reference evidence="6 7" key="1">
    <citation type="journal article" date="2018" name="Nat. Ecol. Evol.">
        <title>Pezizomycetes genomes reveal the molecular basis of ectomycorrhizal truffle lifestyle.</title>
        <authorList>
            <person name="Murat C."/>
            <person name="Payen T."/>
            <person name="Noel B."/>
            <person name="Kuo A."/>
            <person name="Morin E."/>
            <person name="Chen J."/>
            <person name="Kohler A."/>
            <person name="Krizsan K."/>
            <person name="Balestrini R."/>
            <person name="Da Silva C."/>
            <person name="Montanini B."/>
            <person name="Hainaut M."/>
            <person name="Levati E."/>
            <person name="Barry K.W."/>
            <person name="Belfiori B."/>
            <person name="Cichocki N."/>
            <person name="Clum A."/>
            <person name="Dockter R.B."/>
            <person name="Fauchery L."/>
            <person name="Guy J."/>
            <person name="Iotti M."/>
            <person name="Le Tacon F."/>
            <person name="Lindquist E.A."/>
            <person name="Lipzen A."/>
            <person name="Malagnac F."/>
            <person name="Mello A."/>
            <person name="Molinier V."/>
            <person name="Miyauchi S."/>
            <person name="Poulain J."/>
            <person name="Riccioni C."/>
            <person name="Rubini A."/>
            <person name="Sitrit Y."/>
            <person name="Splivallo R."/>
            <person name="Traeger S."/>
            <person name="Wang M."/>
            <person name="Zifcakova L."/>
            <person name="Wipf D."/>
            <person name="Zambonelli A."/>
            <person name="Paolocci F."/>
            <person name="Nowrousian M."/>
            <person name="Ottonello S."/>
            <person name="Baldrian P."/>
            <person name="Spatafora J.W."/>
            <person name="Henrissat B."/>
            <person name="Nagy L.G."/>
            <person name="Aury J.M."/>
            <person name="Wincker P."/>
            <person name="Grigoriev I.V."/>
            <person name="Bonfante P."/>
            <person name="Martin F.M."/>
        </authorList>
    </citation>
    <scope>NUCLEOTIDE SEQUENCE [LARGE SCALE GENOMIC DNA]</scope>
    <source>
        <strain evidence="6 7">120613-1</strain>
    </source>
</reference>
<name>A0A3N4IXW7_9PEZI</name>
<dbReference type="InterPro" id="IPR008936">
    <property type="entry name" value="Rho_GTPase_activation_prot"/>
</dbReference>
<dbReference type="Gene3D" id="1.10.555.10">
    <property type="entry name" value="Rho GTPase activation protein"/>
    <property type="match status" value="1"/>
</dbReference>
<feature type="region of interest" description="Disordered" evidence="3">
    <location>
        <begin position="160"/>
        <end position="195"/>
    </location>
</feature>
<feature type="domain" description="F-BAR" evidence="5">
    <location>
        <begin position="18"/>
        <end position="292"/>
    </location>
</feature>
<organism evidence="6 7">
    <name type="scientific">Choiromyces venosus 120613-1</name>
    <dbReference type="NCBI Taxonomy" id="1336337"/>
    <lineage>
        <taxon>Eukaryota</taxon>
        <taxon>Fungi</taxon>
        <taxon>Dikarya</taxon>
        <taxon>Ascomycota</taxon>
        <taxon>Pezizomycotina</taxon>
        <taxon>Pezizomycetes</taxon>
        <taxon>Pezizales</taxon>
        <taxon>Tuberaceae</taxon>
        <taxon>Choiromyces</taxon>
    </lineage>
</organism>
<keyword evidence="2" id="KW-0175">Coiled coil</keyword>
<dbReference type="InterPro" id="IPR001060">
    <property type="entry name" value="FCH_dom"/>
</dbReference>
<dbReference type="FunFam" id="1.20.1270.60:FF:000063">
    <property type="entry name" value="Rho GTPase activator"/>
    <property type="match status" value="1"/>
</dbReference>
<dbReference type="PANTHER" id="PTHR23176">
    <property type="entry name" value="RHO/RAC/CDC GTPASE-ACTIVATING PROTEIN"/>
    <property type="match status" value="1"/>
</dbReference>
<feature type="region of interest" description="Disordered" evidence="3">
    <location>
        <begin position="308"/>
        <end position="374"/>
    </location>
</feature>
<evidence type="ECO:0000256" key="2">
    <source>
        <dbReference type="PROSITE-ProRule" id="PRU01077"/>
    </source>
</evidence>
<dbReference type="PANTHER" id="PTHR23176:SF136">
    <property type="entry name" value="RHO GTPASE ACTIVATOR (RGD1)"/>
    <property type="match status" value="1"/>
</dbReference>
<dbReference type="Pfam" id="PF00611">
    <property type="entry name" value="FCH"/>
    <property type="match status" value="1"/>
</dbReference>
<dbReference type="SUPFAM" id="SSF103657">
    <property type="entry name" value="BAR/IMD domain-like"/>
    <property type="match status" value="1"/>
</dbReference>
<dbReference type="InterPro" id="IPR050729">
    <property type="entry name" value="Rho-GAP"/>
</dbReference>
<dbReference type="InterPro" id="IPR031160">
    <property type="entry name" value="F_BAR_dom"/>
</dbReference>
<feature type="domain" description="Rho-GAP" evidence="4">
    <location>
        <begin position="415"/>
        <end position="595"/>
    </location>
</feature>
<dbReference type="STRING" id="1336337.A0A3N4IXW7"/>
<dbReference type="InterPro" id="IPR000198">
    <property type="entry name" value="RhoGAP_dom"/>
</dbReference>
<evidence type="ECO:0000313" key="6">
    <source>
        <dbReference type="EMBL" id="RPA91032.1"/>
    </source>
</evidence>
<dbReference type="OrthoDB" id="437889at2759"/>
<evidence type="ECO:0000259" key="4">
    <source>
        <dbReference type="PROSITE" id="PS50238"/>
    </source>
</evidence>
<protein>
    <submittedName>
        <fullName evidence="6">RhoGAP-domain-containing protein</fullName>
    </submittedName>
</protein>
<dbReference type="SMART" id="SM00055">
    <property type="entry name" value="FCH"/>
    <property type="match status" value="1"/>
</dbReference>